<accession>A0A1E2RVG3</accession>
<organism evidence="1 2">
    <name type="scientific">Methyloligella halotolerans</name>
    <dbReference type="NCBI Taxonomy" id="1177755"/>
    <lineage>
        <taxon>Bacteria</taxon>
        <taxon>Pseudomonadati</taxon>
        <taxon>Pseudomonadota</taxon>
        <taxon>Alphaproteobacteria</taxon>
        <taxon>Hyphomicrobiales</taxon>
        <taxon>Hyphomicrobiaceae</taxon>
        <taxon>Methyloligella</taxon>
    </lineage>
</organism>
<dbReference type="Proteomes" id="UP000095087">
    <property type="component" value="Unassembled WGS sequence"/>
</dbReference>
<name>A0A1E2RVG3_9HYPH</name>
<proteinExistence type="predicted"/>
<gene>
    <name evidence="1" type="ORF">A7A08_02850</name>
</gene>
<dbReference type="OrthoDB" id="120749at2"/>
<evidence type="ECO:0000313" key="1">
    <source>
        <dbReference type="EMBL" id="ODA66203.1"/>
    </source>
</evidence>
<reference evidence="1 2" key="1">
    <citation type="submission" date="2016-07" db="EMBL/GenBank/DDBJ databases">
        <title>Draft genome sequence of Methyloligella halotolerans C2T (VKM B-2706T=CCUG 61687T=DSM 25045T), a halotolerant polyhydroxybutyrate accumulating methylotroph.</title>
        <authorList>
            <person name="Vasilenko O.V."/>
            <person name="Doronina N.V."/>
            <person name="Poroshina M.N."/>
            <person name="Tarlachkov S.V."/>
            <person name="Trotsenko Y.A."/>
        </authorList>
    </citation>
    <scope>NUCLEOTIDE SEQUENCE [LARGE SCALE GENOMIC DNA]</scope>
    <source>
        <strain evidence="1 2">VKM B-2706</strain>
    </source>
</reference>
<evidence type="ECO:0008006" key="3">
    <source>
        <dbReference type="Google" id="ProtNLM"/>
    </source>
</evidence>
<keyword evidence="2" id="KW-1185">Reference proteome</keyword>
<comment type="caution">
    <text evidence="1">The sequence shown here is derived from an EMBL/GenBank/DDBJ whole genome shotgun (WGS) entry which is preliminary data.</text>
</comment>
<dbReference type="AlphaFoldDB" id="A0A1E2RVG3"/>
<dbReference type="EMBL" id="MASI01000009">
    <property type="protein sequence ID" value="ODA66203.1"/>
    <property type="molecule type" value="Genomic_DNA"/>
</dbReference>
<protein>
    <recommendedName>
        <fullName evidence="3">DUF3303 domain-containing protein</fullName>
    </recommendedName>
</protein>
<sequence>MRMMLKARFPMEPANRAIEAGRFGRIIEATIERLEPEATYFFTERGCRAALFIFDLTDQADIPIFAEPLFSELDAELEVQPVMNAEDLTKGLDAAFTS</sequence>
<evidence type="ECO:0000313" key="2">
    <source>
        <dbReference type="Proteomes" id="UP000095087"/>
    </source>
</evidence>
<dbReference type="STRING" id="1177755.A7A08_02850"/>